<feature type="compositionally biased region" description="Low complexity" evidence="1">
    <location>
        <begin position="160"/>
        <end position="172"/>
    </location>
</feature>
<dbReference type="SUPFAM" id="SSF116846">
    <property type="entry name" value="MIT domain"/>
    <property type="match status" value="1"/>
</dbReference>
<sequence>MKRHLLPCSLLCMLLAATTALGGPGDAFYEANLSLTRAARLEKEGDYKAALESGKKAAELLQSLKSSTPEWNPEWVAGKLDVAAQLQQRVEPLAQKAGESKKADYSLKPGERRDFTLQRAYKAHEQQKLIVGAVPAPAPVHGAEPGKSAAPAASGRTEIRVVTPAAARPTVVSRRSAPSRGLPPRTDRDGRFRIGS</sequence>
<dbReference type="InterPro" id="IPR036181">
    <property type="entry name" value="MIT_dom_sf"/>
</dbReference>
<dbReference type="RefSeq" id="WP_102733153.1">
    <property type="nucleotide sequence ID" value="NZ_CACRSS010000002.1"/>
</dbReference>
<name>A0A6N2SDS4_9BACT</name>
<keyword evidence="2" id="KW-0732">Signal</keyword>
<feature type="compositionally biased region" description="Basic and acidic residues" evidence="1">
    <location>
        <begin position="185"/>
        <end position="196"/>
    </location>
</feature>
<evidence type="ECO:0000313" key="3">
    <source>
        <dbReference type="EMBL" id="VYS91462.1"/>
    </source>
</evidence>
<organism evidence="3">
    <name type="scientific">Akkermansia muciniphila</name>
    <dbReference type="NCBI Taxonomy" id="239935"/>
    <lineage>
        <taxon>Bacteria</taxon>
        <taxon>Pseudomonadati</taxon>
        <taxon>Verrucomicrobiota</taxon>
        <taxon>Verrucomicrobiia</taxon>
        <taxon>Verrucomicrobiales</taxon>
        <taxon>Akkermansiaceae</taxon>
        <taxon>Akkermansia</taxon>
    </lineage>
</organism>
<gene>
    <name evidence="3" type="ORF">AMLFYP55_02106</name>
</gene>
<reference evidence="3" key="1">
    <citation type="submission" date="2019-11" db="EMBL/GenBank/DDBJ databases">
        <authorList>
            <person name="Feng L."/>
        </authorList>
    </citation>
    <scope>NUCLEOTIDE SEQUENCE</scope>
    <source>
        <strain evidence="3">AMuciniphilaLFYP55</strain>
    </source>
</reference>
<dbReference type="AlphaFoldDB" id="A0A6N2SDS4"/>
<evidence type="ECO:0000256" key="2">
    <source>
        <dbReference type="SAM" id="SignalP"/>
    </source>
</evidence>
<evidence type="ECO:0008006" key="4">
    <source>
        <dbReference type="Google" id="ProtNLM"/>
    </source>
</evidence>
<feature type="signal peptide" evidence="2">
    <location>
        <begin position="1"/>
        <end position="22"/>
    </location>
</feature>
<evidence type="ECO:0000256" key="1">
    <source>
        <dbReference type="SAM" id="MobiDB-lite"/>
    </source>
</evidence>
<feature type="region of interest" description="Disordered" evidence="1">
    <location>
        <begin position="140"/>
        <end position="196"/>
    </location>
</feature>
<proteinExistence type="predicted"/>
<accession>A0A6N2SDS4</accession>
<feature type="chain" id="PRO_5027075431" description="Tetratricopeptide repeat protein" evidence="2">
    <location>
        <begin position="23"/>
        <end position="196"/>
    </location>
</feature>
<protein>
    <recommendedName>
        <fullName evidence="4">Tetratricopeptide repeat protein</fullName>
    </recommendedName>
</protein>
<dbReference type="OrthoDB" id="199808at2"/>
<dbReference type="EMBL" id="CACRSS010000002">
    <property type="protein sequence ID" value="VYS91462.1"/>
    <property type="molecule type" value="Genomic_DNA"/>
</dbReference>